<proteinExistence type="predicted"/>
<sequence length="91" mass="10160">MASSSSNQAQEGYSQEATMAAITSYYELLARVHPDSVSSLKYPPPNGWPQISRDSFSILGRTDTFIALLRHIPYFMSDHITFMKATTPKTT</sequence>
<reference evidence="1 2" key="1">
    <citation type="submission" date="2016-09" db="EMBL/GenBank/DDBJ databases">
        <authorList>
            <person name="Capua I."/>
            <person name="De Benedictis P."/>
            <person name="Joannis T."/>
            <person name="Lombin L.H."/>
            <person name="Cattoli G."/>
        </authorList>
    </citation>
    <scope>NUCLEOTIDE SEQUENCE [LARGE SCALE GENOMIC DNA]</scope>
    <source>
        <strain evidence="1 2">IMI 309357</strain>
    </source>
</reference>
<keyword evidence="2" id="KW-1185">Reference proteome</keyword>
<accession>A0A1G4BIC1</accession>
<name>A0A1G4BIC1_9PEZI</name>
<evidence type="ECO:0000313" key="1">
    <source>
        <dbReference type="EMBL" id="OHF01135.1"/>
    </source>
</evidence>
<dbReference type="AlphaFoldDB" id="A0A1G4BIC1"/>
<evidence type="ECO:0000313" key="2">
    <source>
        <dbReference type="Proteomes" id="UP000176998"/>
    </source>
</evidence>
<protein>
    <submittedName>
        <fullName evidence="1">Uncharacterized protein</fullName>
    </submittedName>
</protein>
<dbReference type="GeneID" id="34556609"/>
<organism evidence="1 2">
    <name type="scientific">Colletotrichum orchidophilum</name>
    <dbReference type="NCBI Taxonomy" id="1209926"/>
    <lineage>
        <taxon>Eukaryota</taxon>
        <taxon>Fungi</taxon>
        <taxon>Dikarya</taxon>
        <taxon>Ascomycota</taxon>
        <taxon>Pezizomycotina</taxon>
        <taxon>Sordariomycetes</taxon>
        <taxon>Hypocreomycetidae</taxon>
        <taxon>Glomerellales</taxon>
        <taxon>Glomerellaceae</taxon>
        <taxon>Colletotrichum</taxon>
    </lineage>
</organism>
<dbReference type="OrthoDB" id="5343383at2759"/>
<dbReference type="Proteomes" id="UP000176998">
    <property type="component" value="Unassembled WGS sequence"/>
</dbReference>
<dbReference type="RefSeq" id="XP_022478277.1">
    <property type="nucleotide sequence ID" value="XM_022615099.1"/>
</dbReference>
<dbReference type="EMBL" id="MJBS01000021">
    <property type="protein sequence ID" value="OHF01135.1"/>
    <property type="molecule type" value="Genomic_DNA"/>
</dbReference>
<comment type="caution">
    <text evidence="1">The sequence shown here is derived from an EMBL/GenBank/DDBJ whole genome shotgun (WGS) entry which is preliminary data.</text>
</comment>
<gene>
    <name evidence="1" type="ORF">CORC01_03449</name>
</gene>